<proteinExistence type="predicted"/>
<sequence>MTIVHKSGNIYKNSDFLSRWELPNTPDNPAYVPSNSEPQIPIGGINITDVGTKPFEEVIERYNQNKNFHILTSLLEKD</sequence>
<evidence type="ECO:0000313" key="1">
    <source>
        <dbReference type="EMBL" id="MBW0468550.1"/>
    </source>
</evidence>
<dbReference type="Proteomes" id="UP000765509">
    <property type="component" value="Unassembled WGS sequence"/>
</dbReference>
<protein>
    <submittedName>
        <fullName evidence="1">Uncharacterized protein</fullName>
    </submittedName>
</protein>
<accession>A0A9Q3GIQ6</accession>
<dbReference type="AlphaFoldDB" id="A0A9Q3GIQ6"/>
<organism evidence="1 2">
    <name type="scientific">Austropuccinia psidii MF-1</name>
    <dbReference type="NCBI Taxonomy" id="1389203"/>
    <lineage>
        <taxon>Eukaryota</taxon>
        <taxon>Fungi</taxon>
        <taxon>Dikarya</taxon>
        <taxon>Basidiomycota</taxon>
        <taxon>Pucciniomycotina</taxon>
        <taxon>Pucciniomycetes</taxon>
        <taxon>Pucciniales</taxon>
        <taxon>Sphaerophragmiaceae</taxon>
        <taxon>Austropuccinia</taxon>
    </lineage>
</organism>
<name>A0A9Q3GIQ6_9BASI</name>
<comment type="caution">
    <text evidence="1">The sequence shown here is derived from an EMBL/GenBank/DDBJ whole genome shotgun (WGS) entry which is preliminary data.</text>
</comment>
<evidence type="ECO:0000313" key="2">
    <source>
        <dbReference type="Proteomes" id="UP000765509"/>
    </source>
</evidence>
<keyword evidence="2" id="KW-1185">Reference proteome</keyword>
<gene>
    <name evidence="1" type="ORF">O181_008265</name>
</gene>
<reference evidence="1" key="1">
    <citation type="submission" date="2021-03" db="EMBL/GenBank/DDBJ databases">
        <title>Draft genome sequence of rust myrtle Austropuccinia psidii MF-1, a brazilian biotype.</title>
        <authorList>
            <person name="Quecine M.C."/>
            <person name="Pachon D.M.R."/>
            <person name="Bonatelli M.L."/>
            <person name="Correr F.H."/>
            <person name="Franceschini L.M."/>
            <person name="Leite T.F."/>
            <person name="Margarido G.R.A."/>
            <person name="Almeida C.A."/>
            <person name="Ferrarezi J.A."/>
            <person name="Labate C.A."/>
        </authorList>
    </citation>
    <scope>NUCLEOTIDE SEQUENCE</scope>
    <source>
        <strain evidence="1">MF-1</strain>
    </source>
</reference>
<dbReference type="EMBL" id="AVOT02001898">
    <property type="protein sequence ID" value="MBW0468550.1"/>
    <property type="molecule type" value="Genomic_DNA"/>
</dbReference>